<evidence type="ECO:0000256" key="2">
    <source>
        <dbReference type="ARBA" id="ARBA00023052"/>
    </source>
</evidence>
<dbReference type="OrthoDB" id="4494979at2"/>
<keyword evidence="2 3" id="KW-0786">Thiamine pyrophosphate</keyword>
<comment type="caution">
    <text evidence="7">The sequence shown here is derived from an EMBL/GenBank/DDBJ whole genome shotgun (WGS) entry which is preliminary data.</text>
</comment>
<evidence type="ECO:0000256" key="1">
    <source>
        <dbReference type="ARBA" id="ARBA00007812"/>
    </source>
</evidence>
<dbReference type="PANTHER" id="PTHR42981">
    <property type="entry name" value="PYRUVATE DEHYDROGENASE [UBIQUINONE]"/>
    <property type="match status" value="1"/>
</dbReference>
<evidence type="ECO:0000313" key="8">
    <source>
        <dbReference type="Proteomes" id="UP000215459"/>
    </source>
</evidence>
<accession>A0A235BB20</accession>
<evidence type="ECO:0000259" key="4">
    <source>
        <dbReference type="Pfam" id="PF00205"/>
    </source>
</evidence>
<evidence type="ECO:0000256" key="3">
    <source>
        <dbReference type="RuleBase" id="RU362132"/>
    </source>
</evidence>
<dbReference type="AlphaFoldDB" id="A0A235BB20"/>
<dbReference type="EMBL" id="NOWF01000002">
    <property type="protein sequence ID" value="OYD09077.1"/>
    <property type="molecule type" value="Genomic_DNA"/>
</dbReference>
<dbReference type="InterPro" id="IPR029061">
    <property type="entry name" value="THDP-binding"/>
</dbReference>
<dbReference type="Proteomes" id="UP000215459">
    <property type="component" value="Unassembled WGS sequence"/>
</dbReference>
<dbReference type="InterPro" id="IPR000399">
    <property type="entry name" value="TPP-bd_CS"/>
</dbReference>
<reference evidence="7 8" key="1">
    <citation type="submission" date="2017-07" db="EMBL/GenBank/DDBJ databases">
        <title>The genome sequence of Paludifilum halophilum highlights mechanisms for microbial adaptation to high salt environemnts.</title>
        <authorList>
            <person name="Belbahri L."/>
        </authorList>
    </citation>
    <scope>NUCLEOTIDE SEQUENCE [LARGE SCALE GENOMIC DNA]</scope>
    <source>
        <strain evidence="7 8">DSM 102817</strain>
    </source>
</reference>
<dbReference type="PROSITE" id="PS00187">
    <property type="entry name" value="TPP_ENZYMES"/>
    <property type="match status" value="1"/>
</dbReference>
<dbReference type="GO" id="GO:0030976">
    <property type="term" value="F:thiamine pyrophosphate binding"/>
    <property type="evidence" value="ECO:0007669"/>
    <property type="project" value="InterPro"/>
</dbReference>
<dbReference type="SUPFAM" id="SSF52518">
    <property type="entry name" value="Thiamin diphosphate-binding fold (THDP-binding)"/>
    <property type="match status" value="2"/>
</dbReference>
<protein>
    <recommendedName>
        <fullName evidence="9">Pyruvate oxidase</fullName>
    </recommendedName>
</protein>
<dbReference type="InterPro" id="IPR012000">
    <property type="entry name" value="Thiamin_PyroP_enz_cen_dom"/>
</dbReference>
<dbReference type="InterPro" id="IPR029035">
    <property type="entry name" value="DHS-like_NAD/FAD-binding_dom"/>
</dbReference>
<feature type="domain" description="Thiamine pyrophosphate enzyme N-terminal TPP-binding" evidence="6">
    <location>
        <begin position="13"/>
        <end position="127"/>
    </location>
</feature>
<dbReference type="InterPro" id="IPR047211">
    <property type="entry name" value="POXB-like"/>
</dbReference>
<keyword evidence="8" id="KW-1185">Reference proteome</keyword>
<dbReference type="Gene3D" id="3.40.50.970">
    <property type="match status" value="2"/>
</dbReference>
<evidence type="ECO:0008006" key="9">
    <source>
        <dbReference type="Google" id="ProtNLM"/>
    </source>
</evidence>
<evidence type="ECO:0000313" key="7">
    <source>
        <dbReference type="EMBL" id="OYD09077.1"/>
    </source>
</evidence>
<gene>
    <name evidence="7" type="ORF">CHM34_04745</name>
</gene>
<dbReference type="Pfam" id="PF00205">
    <property type="entry name" value="TPP_enzyme_M"/>
    <property type="match status" value="1"/>
</dbReference>
<feature type="domain" description="Thiamine pyrophosphate enzyme central" evidence="4">
    <location>
        <begin position="198"/>
        <end position="326"/>
    </location>
</feature>
<dbReference type="GO" id="GO:0003824">
    <property type="term" value="F:catalytic activity"/>
    <property type="evidence" value="ECO:0007669"/>
    <property type="project" value="InterPro"/>
</dbReference>
<feature type="domain" description="Thiamine pyrophosphate enzyme TPP-binding" evidence="5">
    <location>
        <begin position="386"/>
        <end position="531"/>
    </location>
</feature>
<dbReference type="Pfam" id="PF02775">
    <property type="entry name" value="TPP_enzyme_C"/>
    <property type="match status" value="1"/>
</dbReference>
<sequence length="546" mass="59398">MIGMIRQRSDPRNVAQHLIQQLLRWGCERIYGVIGDGNLYLLDELGNQDQIKYIACRHETDAALMAAAEAKLTGKLAVCTATSGPGIALLLNGLADAWQDRAPVLAVTGQVQRTHIGTGSVQDIDQQLLMQPLAYYSTLVPESQSFPQLLNIAVKTALERGGVAHLSIPKEVWRLPVSEAFYPLPPTPPVPAPPPEDVNRVAARIDQAQRPIILAGRGIKPTGAEALQLAEKIRAPIMVTMPAKSSVPNDHPLFVGGLGQAGTEPSRELLHQADLCIILGATWWPKDYVPPSIPIIQIDAVSENIGRSHPATDWLVGDMSAVLPQLVASVQPKTHPSYFDEIQEKKASWNARIRSEIEDQTEPLSPARAIAELNRWIDPDAIMAVDVGDHTLWLERIFQFRNQELLISGTWRTLGFSLPAGIAAQLANPNRQVVSIAGDGGVAHSIIDLVTAVTYRLPLTLIILNNEAYFMETGRMIVEGLNTLGSRVPNPDYAALARACGAEGYRVEQPEELQTALPQALASDQTSVVDIHCTGPIFPHTKILKG</sequence>
<evidence type="ECO:0000259" key="5">
    <source>
        <dbReference type="Pfam" id="PF02775"/>
    </source>
</evidence>
<name>A0A235BB20_9BACL</name>
<dbReference type="Gene3D" id="3.40.50.1220">
    <property type="entry name" value="TPP-binding domain"/>
    <property type="match status" value="1"/>
</dbReference>
<dbReference type="GO" id="GO:0000287">
    <property type="term" value="F:magnesium ion binding"/>
    <property type="evidence" value="ECO:0007669"/>
    <property type="project" value="InterPro"/>
</dbReference>
<organism evidence="7 8">
    <name type="scientific">Paludifilum halophilum</name>
    <dbReference type="NCBI Taxonomy" id="1642702"/>
    <lineage>
        <taxon>Bacteria</taxon>
        <taxon>Bacillati</taxon>
        <taxon>Bacillota</taxon>
        <taxon>Bacilli</taxon>
        <taxon>Bacillales</taxon>
        <taxon>Thermoactinomycetaceae</taxon>
        <taxon>Paludifilum</taxon>
    </lineage>
</organism>
<dbReference type="InterPro" id="IPR011766">
    <property type="entry name" value="TPP_enzyme_TPP-bd"/>
</dbReference>
<dbReference type="SUPFAM" id="SSF52467">
    <property type="entry name" value="DHS-like NAD/FAD-binding domain"/>
    <property type="match status" value="1"/>
</dbReference>
<dbReference type="PANTHER" id="PTHR42981:SF2">
    <property type="entry name" value="PYRUVATE DEHYDROGENASE [UBIQUINONE]"/>
    <property type="match status" value="1"/>
</dbReference>
<dbReference type="Pfam" id="PF02776">
    <property type="entry name" value="TPP_enzyme_N"/>
    <property type="match status" value="1"/>
</dbReference>
<dbReference type="InterPro" id="IPR012001">
    <property type="entry name" value="Thiamin_PyroP_enz_TPP-bd_dom"/>
</dbReference>
<evidence type="ECO:0000259" key="6">
    <source>
        <dbReference type="Pfam" id="PF02776"/>
    </source>
</evidence>
<comment type="similarity">
    <text evidence="1 3">Belongs to the TPP enzyme family.</text>
</comment>
<proteinExistence type="inferred from homology"/>